<dbReference type="PRINTS" id="PR00111">
    <property type="entry name" value="ABHYDROLASE"/>
</dbReference>
<dbReference type="STRING" id="1844.UG56_007120"/>
<protein>
    <recommendedName>
        <fullName evidence="1">AB hydrolase-1 domain-containing protein</fullName>
    </recommendedName>
</protein>
<dbReference type="AlphaFoldDB" id="A0A1J4NAE3"/>
<dbReference type="InterPro" id="IPR000073">
    <property type="entry name" value="AB_hydrolase_1"/>
</dbReference>
<dbReference type="InterPro" id="IPR050266">
    <property type="entry name" value="AB_hydrolase_sf"/>
</dbReference>
<dbReference type="InterPro" id="IPR029058">
    <property type="entry name" value="AB_hydrolase_fold"/>
</dbReference>
<organism evidence="2 3">
    <name type="scientific">Nocardioides luteus</name>
    <dbReference type="NCBI Taxonomy" id="1844"/>
    <lineage>
        <taxon>Bacteria</taxon>
        <taxon>Bacillati</taxon>
        <taxon>Actinomycetota</taxon>
        <taxon>Actinomycetes</taxon>
        <taxon>Propionibacteriales</taxon>
        <taxon>Nocardioidaceae</taxon>
        <taxon>Nocardioides</taxon>
    </lineage>
</organism>
<dbReference type="Gene3D" id="3.40.50.1820">
    <property type="entry name" value="alpha/beta hydrolase"/>
    <property type="match status" value="1"/>
</dbReference>
<keyword evidence="3" id="KW-1185">Reference proteome</keyword>
<evidence type="ECO:0000259" key="1">
    <source>
        <dbReference type="Pfam" id="PF12697"/>
    </source>
</evidence>
<evidence type="ECO:0000313" key="3">
    <source>
        <dbReference type="Proteomes" id="UP000033772"/>
    </source>
</evidence>
<gene>
    <name evidence="2" type="ORF">UG56_007120</name>
</gene>
<dbReference type="EMBL" id="JZDQ02000008">
    <property type="protein sequence ID" value="OIJ27457.1"/>
    <property type="molecule type" value="Genomic_DNA"/>
</dbReference>
<comment type="caution">
    <text evidence="2">The sequence shown here is derived from an EMBL/GenBank/DDBJ whole genome shotgun (WGS) entry which is preliminary data.</text>
</comment>
<sequence length="269" mass="29164">MLAYERTGSGEPLLLIHGIAHRRQAWGGVVERLADEFEVITIDLPGHGESPAFDLAGRTVREAVAHELNELREELGIERPHVAGNSLGGLLALEMADAGHARSVTALSPAGFWMNGVDYLYVRGLFAGIQAVARPLAPVAGTLLQSRVARTVTMGCFFAHPDRLDPAVAAADTANMVASRDGIRTFFSGVYRYSYPGPTQSYVPTTVAWASRDLTLLPYQAKVAARRLPHATHRWLAGCGHVPMNDDPDLVAEVIRETARPQPRDQQVA</sequence>
<dbReference type="Proteomes" id="UP000033772">
    <property type="component" value="Unassembled WGS sequence"/>
</dbReference>
<dbReference type="SUPFAM" id="SSF53474">
    <property type="entry name" value="alpha/beta-Hydrolases"/>
    <property type="match status" value="1"/>
</dbReference>
<name>A0A1J4NAE3_9ACTN</name>
<feature type="domain" description="AB hydrolase-1" evidence="1">
    <location>
        <begin position="13"/>
        <end position="254"/>
    </location>
</feature>
<dbReference type="OrthoDB" id="27092at2"/>
<dbReference type="RefSeq" id="WP_045548618.1">
    <property type="nucleotide sequence ID" value="NZ_JZDQ02000008.1"/>
</dbReference>
<accession>A0A1J4NAE3</accession>
<reference evidence="2" key="1">
    <citation type="submission" date="2016-10" db="EMBL/GenBank/DDBJ databases">
        <title>Draft Genome Sequence of Nocardioides luteus Strain BAFB, an Alkane-Degrading Bacterium Isolated from JP-7 Polluted Soil.</title>
        <authorList>
            <person name="Brown L."/>
            <person name="Ruiz O.N."/>
            <person name="Gunasekera T."/>
        </authorList>
    </citation>
    <scope>NUCLEOTIDE SEQUENCE [LARGE SCALE GENOMIC DNA]</scope>
    <source>
        <strain evidence="2">BAFB</strain>
    </source>
</reference>
<dbReference type="Pfam" id="PF12697">
    <property type="entry name" value="Abhydrolase_6"/>
    <property type="match status" value="1"/>
</dbReference>
<dbReference type="PANTHER" id="PTHR43798">
    <property type="entry name" value="MONOACYLGLYCEROL LIPASE"/>
    <property type="match status" value="1"/>
</dbReference>
<evidence type="ECO:0000313" key="2">
    <source>
        <dbReference type="EMBL" id="OIJ27457.1"/>
    </source>
</evidence>
<dbReference type="GO" id="GO:0003824">
    <property type="term" value="F:catalytic activity"/>
    <property type="evidence" value="ECO:0007669"/>
    <property type="project" value="UniProtKB-ARBA"/>
</dbReference>
<proteinExistence type="predicted"/>